<comment type="caution">
    <text evidence="1">The sequence shown here is derived from an EMBL/GenBank/DDBJ whole genome shotgun (WGS) entry which is preliminary data.</text>
</comment>
<proteinExistence type="predicted"/>
<dbReference type="GeneID" id="91571138"/>
<gene>
    <name evidence="1" type="ORF">JO379_004269</name>
</gene>
<organism evidence="1 2">
    <name type="scientific">Streptomyces syringium</name>
    <dbReference type="NCBI Taxonomy" id="76729"/>
    <lineage>
        <taxon>Bacteria</taxon>
        <taxon>Bacillati</taxon>
        <taxon>Actinomycetota</taxon>
        <taxon>Actinomycetes</taxon>
        <taxon>Kitasatosporales</taxon>
        <taxon>Streptomycetaceae</taxon>
        <taxon>Streptomyces</taxon>
    </lineage>
</organism>
<accession>A0ABS4Y7N0</accession>
<evidence type="ECO:0000313" key="1">
    <source>
        <dbReference type="EMBL" id="MBP2404800.1"/>
    </source>
</evidence>
<name>A0ABS4Y7N0_9ACTN</name>
<dbReference type="EMBL" id="JAGIOH010000001">
    <property type="protein sequence ID" value="MBP2404800.1"/>
    <property type="molecule type" value="Genomic_DNA"/>
</dbReference>
<dbReference type="Proteomes" id="UP001519291">
    <property type="component" value="Unassembled WGS sequence"/>
</dbReference>
<sequence>MHADRTPNPGLASLISEARWTNGELARQVNRVGTEMGLALRYDDSSVCHWLTGTRPRRRARPAILEAFARRLNRPVTPAEAGLGNTEEAPAAPADGVTGLIELGGADMDPSRRAVLGAAGLFSVALTIPQYQDVIGRFETMRRNPRARIGYGEVEAVAAMTERISEIDDMFGGRHARPMAAAFLVNTIAPHLQAEASEDVRKAMLSAAADHLYLTGYMAMDERADGLAQRYYIKALELAGAAQDHLTYCTTLRGMSVQAVDLGHAPLSLRLADSASAASPEAGPRMTAFLSGQQAHAAAQTGHRATALTKIREAEVAMEKAESKAKAFGSYDPSSLAYHVAQVRYALGDKEAAIEALEESDRTRYSIYRRGRVRHLGLLAERKLEIGRLDEACADWHRVLDDFPHVQSGRCDDRFRAMLAALRPYVKNARAREVYDRARAIAASPRPSAREA</sequence>
<protein>
    <recommendedName>
        <fullName evidence="3">Transcriptional regulator</fullName>
    </recommendedName>
</protein>
<evidence type="ECO:0000313" key="2">
    <source>
        <dbReference type="Proteomes" id="UP001519291"/>
    </source>
</evidence>
<dbReference type="SUPFAM" id="SSF48452">
    <property type="entry name" value="TPR-like"/>
    <property type="match status" value="1"/>
</dbReference>
<dbReference type="RefSeq" id="WP_209516454.1">
    <property type="nucleotide sequence ID" value="NZ_JAGIOH010000001.1"/>
</dbReference>
<dbReference type="InterPro" id="IPR011990">
    <property type="entry name" value="TPR-like_helical_dom_sf"/>
</dbReference>
<reference evidence="1 2" key="1">
    <citation type="submission" date="2021-03" db="EMBL/GenBank/DDBJ databases">
        <title>Sequencing the genomes of 1000 actinobacteria strains.</title>
        <authorList>
            <person name="Klenk H.-P."/>
        </authorList>
    </citation>
    <scope>NUCLEOTIDE SEQUENCE [LARGE SCALE GENOMIC DNA]</scope>
    <source>
        <strain evidence="1 2">DSM 41480</strain>
    </source>
</reference>
<evidence type="ECO:0008006" key="3">
    <source>
        <dbReference type="Google" id="ProtNLM"/>
    </source>
</evidence>
<keyword evidence="2" id="KW-1185">Reference proteome</keyword>